<evidence type="ECO:0000313" key="1">
    <source>
        <dbReference type="Proteomes" id="UP000095282"/>
    </source>
</evidence>
<accession>A0A1I7U1N7</accession>
<sequence>MESKKANQRAIDSRVNSVRLGKRVDLRDTDPWTDGLEFIRISSEFEFYISQNYLKRCFKSCTIRFKSED</sequence>
<dbReference type="WBParaSite" id="Csp11.Scaffold629.g13951.t1">
    <property type="protein sequence ID" value="Csp11.Scaffold629.g13951.t1"/>
    <property type="gene ID" value="Csp11.Scaffold629.g13951"/>
</dbReference>
<name>A0A1I7U1N7_9PELO</name>
<keyword evidence="1" id="KW-1185">Reference proteome</keyword>
<protein>
    <submittedName>
        <fullName evidence="2">DUF3553 domain-containing protein</fullName>
    </submittedName>
</protein>
<proteinExistence type="predicted"/>
<organism evidence="1 2">
    <name type="scientific">Caenorhabditis tropicalis</name>
    <dbReference type="NCBI Taxonomy" id="1561998"/>
    <lineage>
        <taxon>Eukaryota</taxon>
        <taxon>Metazoa</taxon>
        <taxon>Ecdysozoa</taxon>
        <taxon>Nematoda</taxon>
        <taxon>Chromadorea</taxon>
        <taxon>Rhabditida</taxon>
        <taxon>Rhabditina</taxon>
        <taxon>Rhabditomorpha</taxon>
        <taxon>Rhabditoidea</taxon>
        <taxon>Rhabditidae</taxon>
        <taxon>Peloderinae</taxon>
        <taxon>Caenorhabditis</taxon>
    </lineage>
</organism>
<dbReference type="Proteomes" id="UP000095282">
    <property type="component" value="Unplaced"/>
</dbReference>
<reference evidence="2" key="1">
    <citation type="submission" date="2016-11" db="UniProtKB">
        <authorList>
            <consortium name="WormBaseParasite"/>
        </authorList>
    </citation>
    <scope>IDENTIFICATION</scope>
</reference>
<dbReference type="AlphaFoldDB" id="A0A1I7U1N7"/>
<evidence type="ECO:0000313" key="2">
    <source>
        <dbReference type="WBParaSite" id="Csp11.Scaffold629.g13951.t1"/>
    </source>
</evidence>